<dbReference type="GO" id="GO:0005829">
    <property type="term" value="C:cytosol"/>
    <property type="evidence" value="ECO:0007669"/>
    <property type="project" value="TreeGrafter"/>
</dbReference>
<dbReference type="EMBL" id="SODV01000002">
    <property type="protein sequence ID" value="TDW96367.1"/>
    <property type="molecule type" value="Genomic_DNA"/>
</dbReference>
<dbReference type="Pfam" id="PF04909">
    <property type="entry name" value="Amidohydro_2"/>
    <property type="match status" value="1"/>
</dbReference>
<comment type="caution">
    <text evidence="3">The sequence shown here is derived from an EMBL/GenBank/DDBJ whole genome shotgun (WGS) entry which is preliminary data.</text>
</comment>
<evidence type="ECO:0000313" key="4">
    <source>
        <dbReference type="Proteomes" id="UP000294498"/>
    </source>
</evidence>
<gene>
    <name evidence="3" type="ORF">EDB95_4195</name>
</gene>
<dbReference type="InterPro" id="IPR006680">
    <property type="entry name" value="Amidohydro-rel"/>
</dbReference>
<keyword evidence="4" id="KW-1185">Reference proteome</keyword>
<reference evidence="3 4" key="1">
    <citation type="submission" date="2019-03" db="EMBL/GenBank/DDBJ databases">
        <title>Genomic Encyclopedia of Type Strains, Phase IV (KMG-IV): sequencing the most valuable type-strain genomes for metagenomic binning, comparative biology and taxonomic classification.</title>
        <authorList>
            <person name="Goeker M."/>
        </authorList>
    </citation>
    <scope>NUCLEOTIDE SEQUENCE [LARGE SCALE GENOMIC DNA]</scope>
    <source>
        <strain evidence="3 4">DSM 100059</strain>
    </source>
</reference>
<dbReference type="InterPro" id="IPR032465">
    <property type="entry name" value="ACMSD"/>
</dbReference>
<evidence type="ECO:0000256" key="1">
    <source>
        <dbReference type="ARBA" id="ARBA00023239"/>
    </source>
</evidence>
<protein>
    <recommendedName>
        <fullName evidence="2">Amidohydrolase-related domain-containing protein</fullName>
    </recommendedName>
</protein>
<proteinExistence type="predicted"/>
<evidence type="ECO:0000313" key="3">
    <source>
        <dbReference type="EMBL" id="TDW96367.1"/>
    </source>
</evidence>
<dbReference type="AlphaFoldDB" id="A0A4R8DFY9"/>
<dbReference type="InterPro" id="IPR032466">
    <property type="entry name" value="Metal_Hydrolase"/>
</dbReference>
<evidence type="ECO:0000259" key="2">
    <source>
        <dbReference type="Pfam" id="PF04909"/>
    </source>
</evidence>
<dbReference type="Proteomes" id="UP000294498">
    <property type="component" value="Unassembled WGS sequence"/>
</dbReference>
<sequence length="363" mass="39922">MRIVSLEEHISLPEMIEQLPSELRPHASPAIQRLQPKLADITGERLRSMDENGIAMQVLSVDGVGAQLLNPEAGPAFARRYNDLIAEKIADYPNRFTAFAHLPITAPMAAADELERAVHQHHFRGAMIRGLSQDRFLDHPDFAPLLQMAEKLGVPVYIHPGMPPKAVADAYYSDLPHHPGLMESLACYGWGWHSETAIHVLRLLLAGVFDQYPGLRVIIGHMGEMLPMMMVRATRVFAPGNGGANQRTLIETFRQQVFITTSGIFTQPPLRIAIDTFGIDNILFSVDYPFSTNEMGLEFLRNIPLPASQIEQIATKGPGNGGASGRSLYLPVVSVRLRRYDGRFAGDQDGSATVVLCASRPGA</sequence>
<accession>A0A4R8DFY9</accession>
<dbReference type="RefSeq" id="WP_133996677.1">
    <property type="nucleotide sequence ID" value="NZ_SODV01000002.1"/>
</dbReference>
<feature type="domain" description="Amidohydrolase-related" evidence="2">
    <location>
        <begin position="42"/>
        <end position="308"/>
    </location>
</feature>
<dbReference type="PANTHER" id="PTHR21240:SF30">
    <property type="entry name" value="AMIDOHYDROLASE-RELATED DOMAIN-CONTAINING PROTEIN-RELATED"/>
    <property type="match status" value="1"/>
</dbReference>
<organism evidence="3 4">
    <name type="scientific">Dinghuibacter silviterrae</name>
    <dbReference type="NCBI Taxonomy" id="1539049"/>
    <lineage>
        <taxon>Bacteria</taxon>
        <taxon>Pseudomonadati</taxon>
        <taxon>Bacteroidota</taxon>
        <taxon>Chitinophagia</taxon>
        <taxon>Chitinophagales</taxon>
        <taxon>Chitinophagaceae</taxon>
        <taxon>Dinghuibacter</taxon>
    </lineage>
</organism>
<dbReference type="PANTHER" id="PTHR21240">
    <property type="entry name" value="2-AMINO-3-CARBOXYLMUCONATE-6-SEMIALDEHYDE DECARBOXYLASE"/>
    <property type="match status" value="1"/>
</dbReference>
<dbReference type="GO" id="GO:0019748">
    <property type="term" value="P:secondary metabolic process"/>
    <property type="evidence" value="ECO:0007669"/>
    <property type="project" value="TreeGrafter"/>
</dbReference>
<dbReference type="SUPFAM" id="SSF51556">
    <property type="entry name" value="Metallo-dependent hydrolases"/>
    <property type="match status" value="1"/>
</dbReference>
<dbReference type="GO" id="GO:0016831">
    <property type="term" value="F:carboxy-lyase activity"/>
    <property type="evidence" value="ECO:0007669"/>
    <property type="project" value="InterPro"/>
</dbReference>
<dbReference type="Gene3D" id="3.20.20.140">
    <property type="entry name" value="Metal-dependent hydrolases"/>
    <property type="match status" value="1"/>
</dbReference>
<keyword evidence="1" id="KW-0456">Lyase</keyword>
<dbReference type="GO" id="GO:0016787">
    <property type="term" value="F:hydrolase activity"/>
    <property type="evidence" value="ECO:0007669"/>
    <property type="project" value="InterPro"/>
</dbReference>
<dbReference type="OrthoDB" id="9777673at2"/>
<name>A0A4R8DFY9_9BACT</name>